<evidence type="ECO:0000256" key="5">
    <source>
        <dbReference type="ARBA" id="ARBA00023163"/>
    </source>
</evidence>
<proteinExistence type="predicted"/>
<comment type="caution">
    <text evidence="7">The sequence shown here is derived from an EMBL/GenBank/DDBJ whole genome shotgun (WGS) entry which is preliminary data.</text>
</comment>
<dbReference type="InterPro" id="IPR002197">
    <property type="entry name" value="HTH_Fis"/>
</dbReference>
<dbReference type="Proteomes" id="UP000565455">
    <property type="component" value="Unassembled WGS sequence"/>
</dbReference>
<keyword evidence="2" id="KW-0067">ATP-binding</keyword>
<evidence type="ECO:0000256" key="1">
    <source>
        <dbReference type="ARBA" id="ARBA00022741"/>
    </source>
</evidence>
<dbReference type="InterPro" id="IPR002078">
    <property type="entry name" value="Sigma_54_int"/>
</dbReference>
<name>A0ABR6DIL9_9HYPH</name>
<dbReference type="Gene3D" id="3.40.50.300">
    <property type="entry name" value="P-loop containing nucleotide triphosphate hydrolases"/>
    <property type="match status" value="1"/>
</dbReference>
<evidence type="ECO:0000256" key="4">
    <source>
        <dbReference type="ARBA" id="ARBA00023015"/>
    </source>
</evidence>
<dbReference type="Pfam" id="PF02954">
    <property type="entry name" value="HTH_8"/>
    <property type="match status" value="1"/>
</dbReference>
<dbReference type="PROSITE" id="PS00675">
    <property type="entry name" value="SIGMA54_INTERACT_1"/>
    <property type="match status" value="1"/>
</dbReference>
<evidence type="ECO:0000313" key="7">
    <source>
        <dbReference type="EMBL" id="MBA9065723.1"/>
    </source>
</evidence>
<evidence type="ECO:0000256" key="2">
    <source>
        <dbReference type="ARBA" id="ARBA00022840"/>
    </source>
</evidence>
<protein>
    <submittedName>
        <fullName evidence="7">DNA-binding NtrC family response regulator</fullName>
    </submittedName>
</protein>
<keyword evidence="8" id="KW-1185">Reference proteome</keyword>
<dbReference type="PRINTS" id="PR01590">
    <property type="entry name" value="HTHFIS"/>
</dbReference>
<dbReference type="InterPro" id="IPR025944">
    <property type="entry name" value="Sigma_54_int_dom_CS"/>
</dbReference>
<gene>
    <name evidence="7" type="ORF">GGQ91_005146</name>
</gene>
<dbReference type="InterPro" id="IPR058031">
    <property type="entry name" value="AAA_lid_NorR"/>
</dbReference>
<dbReference type="Gene3D" id="1.10.8.60">
    <property type="match status" value="1"/>
</dbReference>
<dbReference type="InterPro" id="IPR003593">
    <property type="entry name" value="AAA+_ATPase"/>
</dbReference>
<dbReference type="GeneID" id="96606738"/>
<dbReference type="EMBL" id="JACJIM010000010">
    <property type="protein sequence ID" value="MBA9065723.1"/>
    <property type="molecule type" value="Genomic_DNA"/>
</dbReference>
<dbReference type="SUPFAM" id="SSF52540">
    <property type="entry name" value="P-loop containing nucleoside triphosphate hydrolases"/>
    <property type="match status" value="1"/>
</dbReference>
<feature type="domain" description="Sigma-54 factor interaction" evidence="6">
    <location>
        <begin position="193"/>
        <end position="421"/>
    </location>
</feature>
<keyword evidence="7" id="KW-0238">DNA-binding</keyword>
<dbReference type="PROSITE" id="PS00688">
    <property type="entry name" value="SIGMA54_INTERACT_3"/>
    <property type="match status" value="1"/>
</dbReference>
<keyword evidence="4" id="KW-0805">Transcription regulation</keyword>
<keyword evidence="1" id="KW-0547">Nucleotide-binding</keyword>
<accession>A0ABR6DIL9</accession>
<dbReference type="GO" id="GO:0003677">
    <property type="term" value="F:DNA binding"/>
    <property type="evidence" value="ECO:0007669"/>
    <property type="project" value="UniProtKB-KW"/>
</dbReference>
<dbReference type="InterPro" id="IPR027417">
    <property type="entry name" value="P-loop_NTPase"/>
</dbReference>
<dbReference type="RefSeq" id="WP_182593101.1">
    <property type="nucleotide sequence ID" value="NZ_JACJIM010000010.1"/>
</dbReference>
<dbReference type="CDD" id="cd00009">
    <property type="entry name" value="AAA"/>
    <property type="match status" value="1"/>
</dbReference>
<dbReference type="InterPro" id="IPR025662">
    <property type="entry name" value="Sigma_54_int_dom_ATP-bd_1"/>
</dbReference>
<keyword evidence="5" id="KW-0804">Transcription</keyword>
<sequence>MELTGRLLDLCREVAAAENLDAMRRAVLRGLAILADVESGYLYGPNQIGNAFVCLASVPALLEGQAFPLGPLPGGACAISGLLRVTQATILSPGEGADALRETLFGVAAGQVLAIPGRIGTGAWSVIALLLLQEERVVPPASLVLLDRFMAFAGAGMERTLRVDCLDAASHRLEAEPGRDTAGHARGNMERRLIGVSPSMQRLREQIARVASRDISVLILGETGTGKELIARELHELSNRKDHPFVALNMASLPENLVEDELFGHVKGAFTGAQAARTGLIAAARGGTLFLDEIGDMAPALQAKLLRVLQERRYRPVGADREESADIRLVAATHADLPHMAADGRFRSDLFFRIAQIRIVSPPLRERNGDIMLLAHHFLATNSAQFGGAKVFAPTAEALLAGYAYPGNVRELQAIVERAVLLSGERAMIEAEDLALVAPAKSPEFDVSGFALPKACDRFEASLITRALEQRRGSRRLAAEDLGIPLRTLSNKMRKLGLDGPEAGENA</sequence>
<evidence type="ECO:0000256" key="3">
    <source>
        <dbReference type="ARBA" id="ARBA00023012"/>
    </source>
</evidence>
<evidence type="ECO:0000259" key="6">
    <source>
        <dbReference type="PROSITE" id="PS50045"/>
    </source>
</evidence>
<keyword evidence="3" id="KW-0902">Two-component regulatory system</keyword>
<dbReference type="PANTHER" id="PTHR32071">
    <property type="entry name" value="TRANSCRIPTIONAL REGULATORY PROTEIN"/>
    <property type="match status" value="1"/>
</dbReference>
<dbReference type="PROSITE" id="PS50045">
    <property type="entry name" value="SIGMA54_INTERACT_4"/>
    <property type="match status" value="1"/>
</dbReference>
<organism evidence="7 8">
    <name type="scientific">Methylobacterium fujisawaense</name>
    <dbReference type="NCBI Taxonomy" id="107400"/>
    <lineage>
        <taxon>Bacteria</taxon>
        <taxon>Pseudomonadati</taxon>
        <taxon>Pseudomonadota</taxon>
        <taxon>Alphaproteobacteria</taxon>
        <taxon>Hyphomicrobiales</taxon>
        <taxon>Methylobacteriaceae</taxon>
        <taxon>Methylobacterium</taxon>
    </lineage>
</organism>
<dbReference type="SUPFAM" id="SSF46689">
    <property type="entry name" value="Homeodomain-like"/>
    <property type="match status" value="1"/>
</dbReference>
<reference evidence="7 8" key="1">
    <citation type="submission" date="2020-08" db="EMBL/GenBank/DDBJ databases">
        <title>Genomic Encyclopedia of Type Strains, Phase IV (KMG-IV): sequencing the most valuable type-strain genomes for metagenomic binning, comparative biology and taxonomic classification.</title>
        <authorList>
            <person name="Goeker M."/>
        </authorList>
    </citation>
    <scope>NUCLEOTIDE SEQUENCE [LARGE SCALE GENOMIC DNA]</scope>
    <source>
        <strain evidence="7 8">DSM 5686</strain>
    </source>
</reference>
<dbReference type="SMART" id="SM00382">
    <property type="entry name" value="AAA"/>
    <property type="match status" value="1"/>
</dbReference>
<dbReference type="Pfam" id="PF00158">
    <property type="entry name" value="Sigma54_activat"/>
    <property type="match status" value="1"/>
</dbReference>
<dbReference type="Gene3D" id="1.10.10.60">
    <property type="entry name" value="Homeodomain-like"/>
    <property type="match status" value="1"/>
</dbReference>
<dbReference type="InterPro" id="IPR009057">
    <property type="entry name" value="Homeodomain-like_sf"/>
</dbReference>
<evidence type="ECO:0000313" key="8">
    <source>
        <dbReference type="Proteomes" id="UP000565455"/>
    </source>
</evidence>
<dbReference type="PANTHER" id="PTHR32071:SF57">
    <property type="entry name" value="C4-DICARBOXYLATE TRANSPORT TRANSCRIPTIONAL REGULATORY PROTEIN DCTD"/>
    <property type="match status" value="1"/>
</dbReference>
<dbReference type="Pfam" id="PF25601">
    <property type="entry name" value="AAA_lid_14"/>
    <property type="match status" value="1"/>
</dbReference>